<dbReference type="Pfam" id="PF13614">
    <property type="entry name" value="AAA_31"/>
    <property type="match status" value="1"/>
</dbReference>
<dbReference type="Gene3D" id="3.40.50.300">
    <property type="entry name" value="P-loop containing nucleotide triphosphate hydrolases"/>
    <property type="match status" value="1"/>
</dbReference>
<reference evidence="2 3" key="1">
    <citation type="submission" date="2017-10" db="EMBL/GenBank/DDBJ databases">
        <title>Draft genome of Longimonas halophila.</title>
        <authorList>
            <person name="Goh K.M."/>
            <person name="Shamsir M.S."/>
            <person name="Lim S.W."/>
        </authorList>
    </citation>
    <scope>NUCLEOTIDE SEQUENCE [LARGE SCALE GENOMIC DNA]</scope>
    <source>
        <strain evidence="2 3">KCTC 42399</strain>
    </source>
</reference>
<protein>
    <recommendedName>
        <fullName evidence="1">AAA domain-containing protein</fullName>
    </recommendedName>
</protein>
<name>A0A2H3P8S3_9BACT</name>
<dbReference type="CDD" id="cd02042">
    <property type="entry name" value="ParAB_family"/>
    <property type="match status" value="1"/>
</dbReference>
<evidence type="ECO:0000259" key="1">
    <source>
        <dbReference type="Pfam" id="PF13614"/>
    </source>
</evidence>
<dbReference type="OrthoDB" id="9815116at2"/>
<organism evidence="2 3">
    <name type="scientific">Longimonas halophila</name>
    <dbReference type="NCBI Taxonomy" id="1469170"/>
    <lineage>
        <taxon>Bacteria</taxon>
        <taxon>Pseudomonadati</taxon>
        <taxon>Rhodothermota</taxon>
        <taxon>Rhodothermia</taxon>
        <taxon>Rhodothermales</taxon>
        <taxon>Salisaetaceae</taxon>
        <taxon>Longimonas</taxon>
    </lineage>
</organism>
<dbReference type="AlphaFoldDB" id="A0A2H3P8S3"/>
<comment type="caution">
    <text evidence="2">The sequence shown here is derived from an EMBL/GenBank/DDBJ whole genome shotgun (WGS) entry which is preliminary data.</text>
</comment>
<dbReference type="SUPFAM" id="SSF52540">
    <property type="entry name" value="P-loop containing nucleoside triphosphate hydrolases"/>
    <property type="match status" value="1"/>
</dbReference>
<dbReference type="Proteomes" id="UP000221024">
    <property type="component" value="Unassembled WGS sequence"/>
</dbReference>
<dbReference type="FunFam" id="3.40.50.300:FF:000285">
    <property type="entry name" value="Sporulation initiation inhibitor Soj"/>
    <property type="match status" value="1"/>
</dbReference>
<dbReference type="PANTHER" id="PTHR13696:SF52">
    <property type="entry name" value="PARA FAMILY PROTEIN CT_582"/>
    <property type="match status" value="1"/>
</dbReference>
<dbReference type="PANTHER" id="PTHR13696">
    <property type="entry name" value="P-LOOP CONTAINING NUCLEOSIDE TRIPHOSPHATE HYDROLASE"/>
    <property type="match status" value="1"/>
</dbReference>
<accession>A0A2H3P8S3</accession>
<dbReference type="RefSeq" id="WP_098060684.1">
    <property type="nucleotide sequence ID" value="NZ_PDEP01000001.1"/>
</dbReference>
<keyword evidence="3" id="KW-1185">Reference proteome</keyword>
<evidence type="ECO:0000313" key="2">
    <source>
        <dbReference type="EMBL" id="PEN09285.1"/>
    </source>
</evidence>
<sequence length="280" mass="30506">MHILSVMNHKGGVGKTTTTLNVAAALHESGQRVLLLDLDSQCSASFAMGLSRQELTSSPSTADVLFGKRDIIDTCYHNVWPGVDLVPASIDLAHAGLRLTPEDGGLKRLTHALSSRAVTETYDTVLIDCPPSISVVTLNALMASTDLLVPTVPSYLSMQGLKSIGEVVSRTRSDYDNTLALSGIALTRINRHRSEMEDATREIRNHYHRNVFETAIPEDEVVEEAQKRHQSLFTHAPRSKAAKQYRALTGEITQRWANYDAVLGGIQQPTSANTVSSSIS</sequence>
<feature type="domain" description="AAA" evidence="1">
    <location>
        <begin position="1"/>
        <end position="179"/>
    </location>
</feature>
<dbReference type="InterPro" id="IPR025669">
    <property type="entry name" value="AAA_dom"/>
</dbReference>
<gene>
    <name evidence="2" type="ORF">CRI93_00720</name>
</gene>
<dbReference type="InterPro" id="IPR050678">
    <property type="entry name" value="DNA_Partitioning_ATPase"/>
</dbReference>
<dbReference type="EMBL" id="PDEP01000001">
    <property type="protein sequence ID" value="PEN09285.1"/>
    <property type="molecule type" value="Genomic_DNA"/>
</dbReference>
<proteinExistence type="predicted"/>
<dbReference type="InterPro" id="IPR027417">
    <property type="entry name" value="P-loop_NTPase"/>
</dbReference>
<evidence type="ECO:0000313" key="3">
    <source>
        <dbReference type="Proteomes" id="UP000221024"/>
    </source>
</evidence>